<sequence length="102" mass="11981">MDILEFPRFLESKRVKNPHVLGDTVVLHDFQLRHANFPTSASSIPRSVIKFICIKKFWNSTLSDNILYNCGSEIKKIVKHNPRHLLAEYLYYLVYSIDKCRV</sequence>
<dbReference type="Proteomes" id="UP000031668">
    <property type="component" value="Unassembled WGS sequence"/>
</dbReference>
<comment type="caution">
    <text evidence="1">The sequence shown here is derived from an EMBL/GenBank/DDBJ whole genome shotgun (WGS) entry which is preliminary data.</text>
</comment>
<organism evidence="1 2">
    <name type="scientific">Thelohanellus kitauei</name>
    <name type="common">Myxosporean</name>
    <dbReference type="NCBI Taxonomy" id="669202"/>
    <lineage>
        <taxon>Eukaryota</taxon>
        <taxon>Metazoa</taxon>
        <taxon>Cnidaria</taxon>
        <taxon>Myxozoa</taxon>
        <taxon>Myxosporea</taxon>
        <taxon>Bivalvulida</taxon>
        <taxon>Platysporina</taxon>
        <taxon>Myxobolidae</taxon>
        <taxon>Thelohanellus</taxon>
    </lineage>
</organism>
<name>A0A0C2IMI6_THEKT</name>
<evidence type="ECO:0000313" key="2">
    <source>
        <dbReference type="Proteomes" id="UP000031668"/>
    </source>
</evidence>
<evidence type="ECO:0000313" key="1">
    <source>
        <dbReference type="EMBL" id="KII66609.1"/>
    </source>
</evidence>
<proteinExistence type="predicted"/>
<accession>A0A0C2IMI6</accession>
<keyword evidence="2" id="KW-1185">Reference proteome</keyword>
<protein>
    <submittedName>
        <fullName evidence="1">Uncharacterized protein</fullName>
    </submittedName>
</protein>
<gene>
    <name evidence="1" type="ORF">RF11_13770</name>
</gene>
<dbReference type="AlphaFoldDB" id="A0A0C2IMI6"/>
<dbReference type="EMBL" id="JWZT01003505">
    <property type="protein sequence ID" value="KII66609.1"/>
    <property type="molecule type" value="Genomic_DNA"/>
</dbReference>
<reference evidence="1 2" key="1">
    <citation type="journal article" date="2014" name="Genome Biol. Evol.">
        <title>The genome of the myxosporean Thelohanellus kitauei shows adaptations to nutrient acquisition within its fish host.</title>
        <authorList>
            <person name="Yang Y."/>
            <person name="Xiong J."/>
            <person name="Zhou Z."/>
            <person name="Huo F."/>
            <person name="Miao W."/>
            <person name="Ran C."/>
            <person name="Liu Y."/>
            <person name="Zhang J."/>
            <person name="Feng J."/>
            <person name="Wang M."/>
            <person name="Wang M."/>
            <person name="Wang L."/>
            <person name="Yao B."/>
        </authorList>
    </citation>
    <scope>NUCLEOTIDE SEQUENCE [LARGE SCALE GENOMIC DNA]</scope>
    <source>
        <strain evidence="1">Wuqing</strain>
    </source>
</reference>